<dbReference type="Gene3D" id="2.60.120.330">
    <property type="entry name" value="B-lactam Antibiotic, Isopenicillin N Synthase, Chain"/>
    <property type="match status" value="1"/>
</dbReference>
<dbReference type="FunFam" id="2.60.120.330:FF:000010">
    <property type="entry name" value="1-aminocyclopropane-1-carboxylate oxidase 1"/>
    <property type="match status" value="1"/>
</dbReference>
<accession>A0A8K0MIF9</accession>
<keyword evidence="2" id="KW-0266">Ethylene biosynthesis</keyword>
<dbReference type="InterPro" id="IPR027443">
    <property type="entry name" value="IPNS-like_sf"/>
</dbReference>
<dbReference type="Pfam" id="PF14226">
    <property type="entry name" value="DIOX_N"/>
    <property type="match status" value="1"/>
</dbReference>
<gene>
    <name evidence="12" type="ORF">FNV43_RR12217</name>
</gene>
<keyword evidence="5 10" id="KW-0560">Oxidoreductase</keyword>
<keyword evidence="6 10" id="KW-0408">Iron</keyword>
<name>A0A8K0MIF9_9ROSA</name>
<evidence type="ECO:0000313" key="12">
    <source>
        <dbReference type="EMBL" id="KAF3447037.1"/>
    </source>
</evidence>
<evidence type="ECO:0000313" key="13">
    <source>
        <dbReference type="Proteomes" id="UP000796880"/>
    </source>
</evidence>
<evidence type="ECO:0000256" key="7">
    <source>
        <dbReference type="ARBA" id="ARBA00037892"/>
    </source>
</evidence>
<dbReference type="InterPro" id="IPR044861">
    <property type="entry name" value="IPNS-like_FE2OG_OXY"/>
</dbReference>
<dbReference type="OrthoDB" id="288590at2759"/>
<evidence type="ECO:0000256" key="9">
    <source>
        <dbReference type="ARBA" id="ARBA00050579"/>
    </source>
</evidence>
<dbReference type="PANTHER" id="PTHR47991">
    <property type="entry name" value="OXOGLUTARATE/IRON-DEPENDENT DIOXYGENASE"/>
    <property type="match status" value="1"/>
</dbReference>
<evidence type="ECO:0000256" key="5">
    <source>
        <dbReference type="ARBA" id="ARBA00023002"/>
    </source>
</evidence>
<dbReference type="Pfam" id="PF03171">
    <property type="entry name" value="2OG-FeII_Oxy"/>
    <property type="match status" value="1"/>
</dbReference>
<dbReference type="EC" id="1.14.17.4" evidence="8"/>
<evidence type="ECO:0000256" key="3">
    <source>
        <dbReference type="ARBA" id="ARBA00022723"/>
    </source>
</evidence>
<evidence type="ECO:0000256" key="4">
    <source>
        <dbReference type="ARBA" id="ARBA00022896"/>
    </source>
</evidence>
<dbReference type="GO" id="GO:0009815">
    <property type="term" value="F:1-aminocyclopropane-1-carboxylate oxidase activity"/>
    <property type="evidence" value="ECO:0007669"/>
    <property type="project" value="UniProtKB-EC"/>
</dbReference>
<evidence type="ECO:0000256" key="8">
    <source>
        <dbReference type="ARBA" id="ARBA00039090"/>
    </source>
</evidence>
<dbReference type="GO" id="GO:0009693">
    <property type="term" value="P:ethylene biosynthetic process"/>
    <property type="evidence" value="ECO:0007669"/>
    <property type="project" value="UniProtKB-KW"/>
</dbReference>
<dbReference type="PROSITE" id="PS51471">
    <property type="entry name" value="FE2OG_OXY"/>
    <property type="match status" value="1"/>
</dbReference>
<evidence type="ECO:0000259" key="11">
    <source>
        <dbReference type="PROSITE" id="PS51471"/>
    </source>
</evidence>
<dbReference type="AlphaFoldDB" id="A0A8K0MIF9"/>
<reference evidence="12" key="1">
    <citation type="submission" date="2020-03" db="EMBL/GenBank/DDBJ databases">
        <title>A high-quality chromosome-level genome assembly of a woody plant with both climbing and erect habits, Rhamnella rubrinervis.</title>
        <authorList>
            <person name="Lu Z."/>
            <person name="Yang Y."/>
            <person name="Zhu X."/>
            <person name="Sun Y."/>
        </authorList>
    </citation>
    <scope>NUCLEOTIDE SEQUENCE</scope>
    <source>
        <strain evidence="12">BYM</strain>
        <tissue evidence="12">Leaf</tissue>
    </source>
</reference>
<dbReference type="GO" id="GO:0031418">
    <property type="term" value="F:L-ascorbic acid binding"/>
    <property type="evidence" value="ECO:0007669"/>
    <property type="project" value="UniProtKB-KW"/>
</dbReference>
<keyword evidence="13" id="KW-1185">Reference proteome</keyword>
<sequence>MAIPVIDFSKLNGEERANTLAQIANGCEEWGFFQLVNHGIPEELLERVKKVCSECFTQEREDNFKNSTAVKLLNDVVEKKSGQKLENLDWEDVFTLMDNTEWPTKTPGFKETMTEYRSELKKLAIKVMDVMDENLGLPKGYIKKAFNGGEEEEESAFFGTKVSHYPACPHPELVNGLRAHTDAGGVILLFQDDMVGGLQVLKDGEWIDVEPLPNSIVINTGDQIEVLSNGRYKSVWHRVLATPDGNRRSVASFYNPSLKATIAPAPELVEMANQELHQITYPKFVFGDYMSVYAEQKFLPKEPRFQSVRAM</sequence>
<evidence type="ECO:0000256" key="2">
    <source>
        <dbReference type="ARBA" id="ARBA00022666"/>
    </source>
</evidence>
<keyword evidence="4" id="KW-0847">Vitamin C</keyword>
<protein>
    <recommendedName>
        <fullName evidence="8">aminocyclopropanecarboxylate oxidase</fullName>
        <ecNumber evidence="8">1.14.17.4</ecNumber>
    </recommendedName>
</protein>
<comment type="pathway">
    <text evidence="7">Alkene biosynthesis; ethylene biosynthesis via S-adenosyl-L-methionine; ethylene from S-adenosyl-L-methionine: step 2/2.</text>
</comment>
<evidence type="ECO:0000256" key="10">
    <source>
        <dbReference type="RuleBase" id="RU003682"/>
    </source>
</evidence>
<dbReference type="InterPro" id="IPR005123">
    <property type="entry name" value="Oxoglu/Fe-dep_dioxygenase_dom"/>
</dbReference>
<keyword evidence="3 10" id="KW-0479">Metal-binding</keyword>
<dbReference type="SUPFAM" id="SSF51197">
    <property type="entry name" value="Clavaminate synthase-like"/>
    <property type="match status" value="1"/>
</dbReference>
<dbReference type="EMBL" id="VOIH02000005">
    <property type="protein sequence ID" value="KAF3447037.1"/>
    <property type="molecule type" value="Genomic_DNA"/>
</dbReference>
<organism evidence="12 13">
    <name type="scientific">Rhamnella rubrinervis</name>
    <dbReference type="NCBI Taxonomy" id="2594499"/>
    <lineage>
        <taxon>Eukaryota</taxon>
        <taxon>Viridiplantae</taxon>
        <taxon>Streptophyta</taxon>
        <taxon>Embryophyta</taxon>
        <taxon>Tracheophyta</taxon>
        <taxon>Spermatophyta</taxon>
        <taxon>Magnoliopsida</taxon>
        <taxon>eudicotyledons</taxon>
        <taxon>Gunneridae</taxon>
        <taxon>Pentapetalae</taxon>
        <taxon>rosids</taxon>
        <taxon>fabids</taxon>
        <taxon>Rosales</taxon>
        <taxon>Rhamnaceae</taxon>
        <taxon>rhamnoid group</taxon>
        <taxon>Rhamneae</taxon>
        <taxon>Rhamnella</taxon>
    </lineage>
</organism>
<feature type="domain" description="Fe2OG dioxygenase" evidence="11">
    <location>
        <begin position="152"/>
        <end position="256"/>
    </location>
</feature>
<proteinExistence type="inferred from homology"/>
<evidence type="ECO:0000256" key="1">
    <source>
        <dbReference type="ARBA" id="ARBA00008056"/>
    </source>
</evidence>
<dbReference type="InterPro" id="IPR026992">
    <property type="entry name" value="DIOX_N"/>
</dbReference>
<dbReference type="InterPro" id="IPR050295">
    <property type="entry name" value="Plant_2OG-oxidoreductases"/>
</dbReference>
<comment type="catalytic activity">
    <reaction evidence="9">
        <text>1-aminocyclopropane-1-carboxylate + L-ascorbate + O2 = ethene + L-dehydroascorbate + hydrogen cyanide + CO2 + 2 H2O</text>
        <dbReference type="Rhea" id="RHEA:23640"/>
        <dbReference type="ChEBI" id="CHEBI:15377"/>
        <dbReference type="ChEBI" id="CHEBI:15379"/>
        <dbReference type="ChEBI" id="CHEBI:16526"/>
        <dbReference type="ChEBI" id="CHEBI:18153"/>
        <dbReference type="ChEBI" id="CHEBI:18407"/>
        <dbReference type="ChEBI" id="CHEBI:38290"/>
        <dbReference type="ChEBI" id="CHEBI:58360"/>
        <dbReference type="ChEBI" id="CHEBI:58539"/>
        <dbReference type="EC" id="1.14.17.4"/>
    </reaction>
</comment>
<comment type="caution">
    <text evidence="12">The sequence shown here is derived from an EMBL/GenBank/DDBJ whole genome shotgun (WGS) entry which is preliminary data.</text>
</comment>
<dbReference type="Proteomes" id="UP000796880">
    <property type="component" value="Unassembled WGS sequence"/>
</dbReference>
<dbReference type="GO" id="GO:0046872">
    <property type="term" value="F:metal ion binding"/>
    <property type="evidence" value="ECO:0007669"/>
    <property type="project" value="UniProtKB-KW"/>
</dbReference>
<comment type="similarity">
    <text evidence="1 10">Belongs to the iron/ascorbate-dependent oxidoreductase family.</text>
</comment>
<evidence type="ECO:0000256" key="6">
    <source>
        <dbReference type="ARBA" id="ARBA00023004"/>
    </source>
</evidence>